<evidence type="ECO:0000259" key="2">
    <source>
        <dbReference type="PROSITE" id="PS50837"/>
    </source>
</evidence>
<feature type="domain" description="NACHT" evidence="2">
    <location>
        <begin position="151"/>
        <end position="281"/>
    </location>
</feature>
<reference evidence="3 4" key="1">
    <citation type="submission" date="2020-06" db="EMBL/GenBank/DDBJ databases">
        <authorList>
            <person name="Chanama M."/>
        </authorList>
    </citation>
    <scope>NUCLEOTIDE SEQUENCE [LARGE SCALE GENOMIC DNA]</scope>
    <source>
        <strain evidence="3 4">TBRC6557</strain>
    </source>
</reference>
<name>A0A7Y6IPR3_9ACTN</name>
<dbReference type="EMBL" id="JABWGO010000003">
    <property type="protein sequence ID" value="NUW41848.1"/>
    <property type="molecule type" value="Genomic_DNA"/>
</dbReference>
<feature type="transmembrane region" description="Helical" evidence="1">
    <location>
        <begin position="473"/>
        <end position="491"/>
    </location>
</feature>
<feature type="transmembrane region" description="Helical" evidence="1">
    <location>
        <begin position="525"/>
        <end position="549"/>
    </location>
</feature>
<dbReference type="InterPro" id="IPR027417">
    <property type="entry name" value="P-loop_NTPase"/>
</dbReference>
<feature type="transmembrane region" description="Helical" evidence="1">
    <location>
        <begin position="635"/>
        <end position="662"/>
    </location>
</feature>
<dbReference type="Pfam" id="PF05729">
    <property type="entry name" value="NACHT"/>
    <property type="match status" value="1"/>
</dbReference>
<sequence length="734" mass="76850">MSRRGFDWRIVVAALAALAVVVLVLKVWGAYRPDERPNLADVVALALTAATAIRGMAAWARRAQDTAARIDADVEAAAEVLAGQVERQWRTEARHRLLDDPVPIPVLWRLTADASVMSHPRLITAGREPAFTGRSDDVAALARAFRDLPRRRLVITGGPGSGKTTLAVQLLLHLLATRKSDSAGATGEIVPVPVLLPVSGWDVEVHPRLQDWLAVRLLRDHPALAAPQLGPGAAAALVEGGHVLPVLDGLDEMPEPAAARLIDALNASLDARDQLVLTSRTAEFATAVRQAGRPLTAAAVIAPRALTPDAAADYLTACLPASPSPAWQETLTALRSRALPGLTRLAATPLGLWLIRSVTIAPGADPALLTGPLGGDTAALRGHLLDRLIPALIAARPPGAGPADPFRPRRRLDPDATRRYLTYLARAFPPDAGRDLAWWRIAGTVPRLRATVGALGLTAGLANGVAVGLQSTLTAGLLTGLVFGPLLLLVARGAAGSLAAETPGHADLRLRGRTRLLLRSIRGKLWDGLTTGFWILIGSIFASVVTSGLDDFTDLLIGGAVISLLIGFALALAFGLIAWAEHPTLTSTSTPRSSWRADRSLVLLRVLAVGVSAGLVYGLLVGLSSSPVEGLVTGLLMGFVLGVSSGLGTGTHRAWLICAIAVGREALARRLPWRIMDFLDDAHRVGLLRAVGPVYQFRHAALHDHLAAAADDPPSAAVGPAVSGSAGAAPTTAQ</sequence>
<proteinExistence type="predicted"/>
<feature type="transmembrane region" description="Helical" evidence="1">
    <location>
        <begin position="555"/>
        <end position="580"/>
    </location>
</feature>
<gene>
    <name evidence="3" type="ORF">HT134_17120</name>
</gene>
<dbReference type="Proteomes" id="UP000546126">
    <property type="component" value="Unassembled WGS sequence"/>
</dbReference>
<keyword evidence="4" id="KW-1185">Reference proteome</keyword>
<keyword evidence="1" id="KW-0812">Transmembrane</keyword>
<keyword evidence="1" id="KW-1133">Transmembrane helix</keyword>
<keyword evidence="1" id="KW-0472">Membrane</keyword>
<feature type="transmembrane region" description="Helical" evidence="1">
    <location>
        <begin position="601"/>
        <end position="623"/>
    </location>
</feature>
<evidence type="ECO:0000313" key="4">
    <source>
        <dbReference type="Proteomes" id="UP000546126"/>
    </source>
</evidence>
<evidence type="ECO:0000256" key="1">
    <source>
        <dbReference type="SAM" id="Phobius"/>
    </source>
</evidence>
<dbReference type="PROSITE" id="PS50837">
    <property type="entry name" value="NACHT"/>
    <property type="match status" value="1"/>
</dbReference>
<dbReference type="SUPFAM" id="SSF52540">
    <property type="entry name" value="P-loop containing nucleoside triphosphate hydrolases"/>
    <property type="match status" value="1"/>
</dbReference>
<dbReference type="AlphaFoldDB" id="A0A7Y6IPR3"/>
<accession>A0A7Y6IPR3</accession>
<comment type="caution">
    <text evidence="3">The sequence shown here is derived from an EMBL/GenBank/DDBJ whole genome shotgun (WGS) entry which is preliminary data.</text>
</comment>
<dbReference type="RefSeq" id="WP_175601369.1">
    <property type="nucleotide sequence ID" value="NZ_JABWGO010000003.1"/>
</dbReference>
<protein>
    <submittedName>
        <fullName evidence="3">NACHT domain-containing protein</fullName>
    </submittedName>
</protein>
<organism evidence="3 4">
    <name type="scientific">Nonomuraea rhodomycinica</name>
    <dbReference type="NCBI Taxonomy" id="1712872"/>
    <lineage>
        <taxon>Bacteria</taxon>
        <taxon>Bacillati</taxon>
        <taxon>Actinomycetota</taxon>
        <taxon>Actinomycetes</taxon>
        <taxon>Streptosporangiales</taxon>
        <taxon>Streptosporangiaceae</taxon>
        <taxon>Nonomuraea</taxon>
    </lineage>
</organism>
<dbReference type="InterPro" id="IPR007111">
    <property type="entry name" value="NACHT_NTPase"/>
</dbReference>
<evidence type="ECO:0000313" key="3">
    <source>
        <dbReference type="EMBL" id="NUW41848.1"/>
    </source>
</evidence>
<dbReference type="Gene3D" id="3.40.50.300">
    <property type="entry name" value="P-loop containing nucleotide triphosphate hydrolases"/>
    <property type="match status" value="1"/>
</dbReference>